<evidence type="ECO:0000256" key="3">
    <source>
        <dbReference type="ARBA" id="ARBA00023157"/>
    </source>
</evidence>
<feature type="domain" description="Bifunctional inhibitor/plant lipid transfer protein/seed storage helical" evidence="5">
    <location>
        <begin position="2"/>
        <end position="76"/>
    </location>
</feature>
<evidence type="ECO:0000256" key="1">
    <source>
        <dbReference type="ARBA" id="ARBA00009748"/>
    </source>
</evidence>
<dbReference type="InParanoid" id="A0A0N7KF40"/>
<evidence type="ECO:0000313" key="6">
    <source>
        <dbReference type="EMBL" id="BAS78153.1"/>
    </source>
</evidence>
<evidence type="ECO:0000256" key="4">
    <source>
        <dbReference type="ARBA" id="ARBA00023180"/>
    </source>
</evidence>
<dbReference type="PaxDb" id="39947-A0A0N7KF40"/>
<dbReference type="EMBL" id="AP014958">
    <property type="protein sequence ID" value="BAS78153.1"/>
    <property type="molecule type" value="Genomic_DNA"/>
</dbReference>
<keyword evidence="4" id="KW-0325">Glycoprotein</keyword>
<proteinExistence type="inferred from homology"/>
<dbReference type="Pfam" id="PF14368">
    <property type="entry name" value="LTP_2"/>
    <property type="match status" value="1"/>
</dbReference>
<organism evidence="6 7">
    <name type="scientific">Oryza sativa subsp. japonica</name>
    <name type="common">Rice</name>
    <dbReference type="NCBI Taxonomy" id="39947"/>
    <lineage>
        <taxon>Eukaryota</taxon>
        <taxon>Viridiplantae</taxon>
        <taxon>Streptophyta</taxon>
        <taxon>Embryophyta</taxon>
        <taxon>Tracheophyta</taxon>
        <taxon>Spermatophyta</taxon>
        <taxon>Magnoliopsida</taxon>
        <taxon>Liliopsida</taxon>
        <taxon>Poales</taxon>
        <taxon>Poaceae</taxon>
        <taxon>BOP clade</taxon>
        <taxon>Oryzoideae</taxon>
        <taxon>Oryzeae</taxon>
        <taxon>Oryzinae</taxon>
        <taxon>Oryza</taxon>
        <taxon>Oryza sativa</taxon>
    </lineage>
</organism>
<comment type="similarity">
    <text evidence="1">Belongs to the plant LTP family.</text>
</comment>
<name>A0A0N7KF40_ORYSJ</name>
<gene>
    <name evidence="6" type="ordered locus">Os02g0286350</name>
    <name evidence="6" type="ORF">OSNPB_020286350</name>
</gene>
<keyword evidence="2" id="KW-0732">Signal</keyword>
<dbReference type="Proteomes" id="UP000059680">
    <property type="component" value="Chromosome 2"/>
</dbReference>
<keyword evidence="3" id="KW-1015">Disulfide bond</keyword>
<dbReference type="Gramene" id="Os02t0286350-00">
    <property type="protein sequence ID" value="Os02t0286350-00"/>
    <property type="gene ID" value="Os02g0286350"/>
</dbReference>
<dbReference type="AlphaFoldDB" id="A0A0N7KF40"/>
<dbReference type="InterPro" id="IPR036312">
    <property type="entry name" value="Bifun_inhib/LTP/seed_sf"/>
</dbReference>
<dbReference type="PANTHER" id="PTHR33044">
    <property type="entry name" value="BIFUNCTIONAL INHIBITOR/LIPID-TRANSFER PROTEIN/SEED STORAGE 2S ALBUMIN SUPERFAMILY PROTEIN-RELATED"/>
    <property type="match status" value="1"/>
</dbReference>
<reference evidence="6 7" key="3">
    <citation type="journal article" date="2013" name="Rice">
        <title>Improvement of the Oryza sativa Nipponbare reference genome using next generation sequence and optical map data.</title>
        <authorList>
            <person name="Kawahara Y."/>
            <person name="de la Bastide M."/>
            <person name="Hamilton J.P."/>
            <person name="Kanamori H."/>
            <person name="McCombie W.R."/>
            <person name="Ouyang S."/>
            <person name="Schwartz D.C."/>
            <person name="Tanaka T."/>
            <person name="Wu J."/>
            <person name="Zhou S."/>
            <person name="Childs K.L."/>
            <person name="Davidson R.M."/>
            <person name="Lin H."/>
            <person name="Quesada-Ocampo L."/>
            <person name="Vaillancourt B."/>
            <person name="Sakai H."/>
            <person name="Lee S.S."/>
            <person name="Kim J."/>
            <person name="Numa H."/>
            <person name="Itoh T."/>
            <person name="Buell C.R."/>
            <person name="Matsumoto T."/>
        </authorList>
    </citation>
    <scope>NUCLEOTIDE SEQUENCE [LARGE SCALE GENOMIC DNA]</scope>
    <source>
        <strain evidence="7">cv. Nipponbare</strain>
    </source>
</reference>
<dbReference type="InterPro" id="IPR016140">
    <property type="entry name" value="Bifunc_inhib/LTP/seed_store"/>
</dbReference>
<sequence length="105" mass="10950">TITALAGCLTYITPGSPKARPAKDCCAGVKSTLGSPAAVACLCGALGLDFGIKINYTRVAALPAACGGNFSALSKCNSQYNQLTPICFFVSVFLQKFFRFVLLFG</sequence>
<protein>
    <submittedName>
        <fullName evidence="6">Os02g0286350 protein</fullName>
    </submittedName>
</protein>
<evidence type="ECO:0000259" key="5">
    <source>
        <dbReference type="Pfam" id="PF14368"/>
    </source>
</evidence>
<dbReference type="InterPro" id="IPR043325">
    <property type="entry name" value="LTSS"/>
</dbReference>
<evidence type="ECO:0000256" key="2">
    <source>
        <dbReference type="ARBA" id="ARBA00022729"/>
    </source>
</evidence>
<evidence type="ECO:0000313" key="7">
    <source>
        <dbReference type="Proteomes" id="UP000059680"/>
    </source>
</evidence>
<dbReference type="STRING" id="39947.A0A0N7KF40"/>
<keyword evidence="7" id="KW-1185">Reference proteome</keyword>
<accession>A0A0N7KF40</accession>
<reference evidence="7" key="1">
    <citation type="journal article" date="2005" name="Nature">
        <title>The map-based sequence of the rice genome.</title>
        <authorList>
            <consortium name="International rice genome sequencing project (IRGSP)"/>
            <person name="Matsumoto T."/>
            <person name="Wu J."/>
            <person name="Kanamori H."/>
            <person name="Katayose Y."/>
            <person name="Fujisawa M."/>
            <person name="Namiki N."/>
            <person name="Mizuno H."/>
            <person name="Yamamoto K."/>
            <person name="Antonio B.A."/>
            <person name="Baba T."/>
            <person name="Sakata K."/>
            <person name="Nagamura Y."/>
            <person name="Aoki H."/>
            <person name="Arikawa K."/>
            <person name="Arita K."/>
            <person name="Bito T."/>
            <person name="Chiden Y."/>
            <person name="Fujitsuka N."/>
            <person name="Fukunaka R."/>
            <person name="Hamada M."/>
            <person name="Harada C."/>
            <person name="Hayashi A."/>
            <person name="Hijishita S."/>
            <person name="Honda M."/>
            <person name="Hosokawa S."/>
            <person name="Ichikawa Y."/>
            <person name="Idonuma A."/>
            <person name="Iijima M."/>
            <person name="Ikeda M."/>
            <person name="Ikeno M."/>
            <person name="Ito K."/>
            <person name="Ito S."/>
            <person name="Ito T."/>
            <person name="Ito Y."/>
            <person name="Ito Y."/>
            <person name="Iwabuchi A."/>
            <person name="Kamiya K."/>
            <person name="Karasawa W."/>
            <person name="Kurita K."/>
            <person name="Katagiri S."/>
            <person name="Kikuta A."/>
            <person name="Kobayashi H."/>
            <person name="Kobayashi N."/>
            <person name="Machita K."/>
            <person name="Maehara T."/>
            <person name="Masukawa M."/>
            <person name="Mizubayashi T."/>
            <person name="Mukai Y."/>
            <person name="Nagasaki H."/>
            <person name="Nagata Y."/>
            <person name="Naito S."/>
            <person name="Nakashima M."/>
            <person name="Nakama Y."/>
            <person name="Nakamichi Y."/>
            <person name="Nakamura M."/>
            <person name="Meguro A."/>
            <person name="Negishi M."/>
            <person name="Ohta I."/>
            <person name="Ohta T."/>
            <person name="Okamoto M."/>
            <person name="Ono N."/>
            <person name="Saji S."/>
            <person name="Sakaguchi M."/>
            <person name="Sakai K."/>
            <person name="Shibata M."/>
            <person name="Shimokawa T."/>
            <person name="Song J."/>
            <person name="Takazaki Y."/>
            <person name="Terasawa K."/>
            <person name="Tsugane M."/>
            <person name="Tsuji K."/>
            <person name="Ueda S."/>
            <person name="Waki K."/>
            <person name="Yamagata H."/>
            <person name="Yamamoto M."/>
            <person name="Yamamoto S."/>
            <person name="Yamane H."/>
            <person name="Yoshiki S."/>
            <person name="Yoshihara R."/>
            <person name="Yukawa K."/>
            <person name="Zhong H."/>
            <person name="Yano M."/>
            <person name="Yuan Q."/>
            <person name="Ouyang S."/>
            <person name="Liu J."/>
            <person name="Jones K.M."/>
            <person name="Gansberger K."/>
            <person name="Moffat K."/>
            <person name="Hill J."/>
            <person name="Bera J."/>
            <person name="Fadrosh D."/>
            <person name="Jin S."/>
            <person name="Johri S."/>
            <person name="Kim M."/>
            <person name="Overton L."/>
            <person name="Reardon M."/>
            <person name="Tsitrin T."/>
            <person name="Vuong H."/>
            <person name="Weaver B."/>
            <person name="Ciecko A."/>
            <person name="Tallon L."/>
            <person name="Jackson J."/>
            <person name="Pai G."/>
            <person name="Aken S.V."/>
            <person name="Utterback T."/>
            <person name="Reidmuller S."/>
            <person name="Feldblyum T."/>
            <person name="Hsiao J."/>
            <person name="Zismann V."/>
            <person name="Iobst S."/>
            <person name="de Vazeille A.R."/>
            <person name="Buell C.R."/>
            <person name="Ying K."/>
            <person name="Li Y."/>
            <person name="Lu T."/>
            <person name="Huang Y."/>
            <person name="Zhao Q."/>
            <person name="Feng Q."/>
            <person name="Zhang L."/>
            <person name="Zhu J."/>
            <person name="Weng Q."/>
            <person name="Mu J."/>
            <person name="Lu Y."/>
            <person name="Fan D."/>
            <person name="Liu Y."/>
            <person name="Guan J."/>
            <person name="Zhang Y."/>
            <person name="Yu S."/>
            <person name="Liu X."/>
            <person name="Zhang Y."/>
            <person name="Hong G."/>
            <person name="Han B."/>
            <person name="Choisne N."/>
            <person name="Demange N."/>
            <person name="Orjeda G."/>
            <person name="Samain S."/>
            <person name="Cattolico L."/>
            <person name="Pelletier E."/>
            <person name="Couloux A."/>
            <person name="Segurens B."/>
            <person name="Wincker P."/>
            <person name="D'Hont A."/>
            <person name="Scarpelli C."/>
            <person name="Weissenbach J."/>
            <person name="Salanoubat M."/>
            <person name="Quetier F."/>
            <person name="Yu Y."/>
            <person name="Kim H.R."/>
            <person name="Rambo T."/>
            <person name="Currie J."/>
            <person name="Collura K."/>
            <person name="Luo M."/>
            <person name="Yang T."/>
            <person name="Ammiraju J.S.S."/>
            <person name="Engler F."/>
            <person name="Soderlund C."/>
            <person name="Wing R.A."/>
            <person name="Palmer L.E."/>
            <person name="de la Bastide M."/>
            <person name="Spiegel L."/>
            <person name="Nascimento L."/>
            <person name="Zutavern T."/>
            <person name="O'Shaughnessy A."/>
            <person name="Dike S."/>
            <person name="Dedhia N."/>
            <person name="Preston R."/>
            <person name="Balija V."/>
            <person name="McCombie W.R."/>
            <person name="Chow T."/>
            <person name="Chen H."/>
            <person name="Chung M."/>
            <person name="Chen C."/>
            <person name="Shaw J."/>
            <person name="Wu H."/>
            <person name="Hsiao K."/>
            <person name="Chao Y."/>
            <person name="Chu M."/>
            <person name="Cheng C."/>
            <person name="Hour A."/>
            <person name="Lee P."/>
            <person name="Lin S."/>
            <person name="Lin Y."/>
            <person name="Liou J."/>
            <person name="Liu S."/>
            <person name="Hsing Y."/>
            <person name="Raghuvanshi S."/>
            <person name="Mohanty A."/>
            <person name="Bharti A.K."/>
            <person name="Gaur A."/>
            <person name="Gupta V."/>
            <person name="Kumar D."/>
            <person name="Ravi V."/>
            <person name="Vij S."/>
            <person name="Kapur A."/>
            <person name="Khurana P."/>
            <person name="Khurana P."/>
            <person name="Khurana J.P."/>
            <person name="Tyagi A.K."/>
            <person name="Gaikwad K."/>
            <person name="Singh A."/>
            <person name="Dalal V."/>
            <person name="Srivastava S."/>
            <person name="Dixit A."/>
            <person name="Pal A.K."/>
            <person name="Ghazi I.A."/>
            <person name="Yadav M."/>
            <person name="Pandit A."/>
            <person name="Bhargava A."/>
            <person name="Sureshbabu K."/>
            <person name="Batra K."/>
            <person name="Sharma T.R."/>
            <person name="Mohapatra T."/>
            <person name="Singh N.K."/>
            <person name="Messing J."/>
            <person name="Nelson A.B."/>
            <person name="Fuks G."/>
            <person name="Kavchok S."/>
            <person name="Keizer G."/>
            <person name="Linton E."/>
            <person name="Llaca V."/>
            <person name="Song R."/>
            <person name="Tanyolac B."/>
            <person name="Young S."/>
            <person name="Ho-Il K."/>
            <person name="Hahn J.H."/>
            <person name="Sangsakoo G."/>
            <person name="Vanavichit A."/>
            <person name="de Mattos Luiz.A.T."/>
            <person name="Zimmer P.D."/>
            <person name="Malone G."/>
            <person name="Dellagostin O."/>
            <person name="de Oliveira A.C."/>
            <person name="Bevan M."/>
            <person name="Bancroft I."/>
            <person name="Minx P."/>
            <person name="Cordum H."/>
            <person name="Wilson R."/>
            <person name="Cheng Z."/>
            <person name="Jin W."/>
            <person name="Jiang J."/>
            <person name="Leong S.A."/>
            <person name="Iwama H."/>
            <person name="Gojobori T."/>
            <person name="Itoh T."/>
            <person name="Niimura Y."/>
            <person name="Fujii Y."/>
            <person name="Habara T."/>
            <person name="Sakai H."/>
            <person name="Sato Y."/>
            <person name="Wilson G."/>
            <person name="Kumar K."/>
            <person name="McCouch S."/>
            <person name="Juretic N."/>
            <person name="Hoen D."/>
            <person name="Wright S."/>
            <person name="Bruskiewich R."/>
            <person name="Bureau T."/>
            <person name="Miyao A."/>
            <person name="Hirochika H."/>
            <person name="Nishikawa T."/>
            <person name="Kadowaki K."/>
            <person name="Sugiura M."/>
            <person name="Burr B."/>
            <person name="Sasaki T."/>
        </authorList>
    </citation>
    <scope>NUCLEOTIDE SEQUENCE [LARGE SCALE GENOMIC DNA]</scope>
    <source>
        <strain evidence="7">cv. Nipponbare</strain>
    </source>
</reference>
<dbReference type="SMR" id="A0A0N7KF40"/>
<dbReference type="CDD" id="cd00010">
    <property type="entry name" value="AAI_LTSS"/>
    <property type="match status" value="1"/>
</dbReference>
<dbReference type="SUPFAM" id="SSF47699">
    <property type="entry name" value="Bifunctional inhibitor/lipid-transfer protein/seed storage 2S albumin"/>
    <property type="match status" value="1"/>
</dbReference>
<feature type="non-terminal residue" evidence="6">
    <location>
        <position position="1"/>
    </location>
</feature>
<dbReference type="Gene3D" id="1.10.110.10">
    <property type="entry name" value="Plant lipid-transfer and hydrophobic proteins"/>
    <property type="match status" value="1"/>
</dbReference>
<reference evidence="6 7" key="2">
    <citation type="journal article" date="2013" name="Plant Cell Physiol.">
        <title>Rice Annotation Project Database (RAP-DB): an integrative and interactive database for rice genomics.</title>
        <authorList>
            <person name="Sakai H."/>
            <person name="Lee S.S."/>
            <person name="Tanaka T."/>
            <person name="Numa H."/>
            <person name="Kim J."/>
            <person name="Kawahara Y."/>
            <person name="Wakimoto H."/>
            <person name="Yang C.C."/>
            <person name="Iwamoto M."/>
            <person name="Abe T."/>
            <person name="Yamada Y."/>
            <person name="Muto A."/>
            <person name="Inokuchi H."/>
            <person name="Ikemura T."/>
            <person name="Matsumoto T."/>
            <person name="Sasaki T."/>
            <person name="Itoh T."/>
        </authorList>
    </citation>
    <scope>NUCLEOTIDE SEQUENCE [LARGE SCALE GENOMIC DNA]</scope>
    <source>
        <strain evidence="7">cv. Nipponbare</strain>
    </source>
</reference>